<dbReference type="PROSITE" id="PS51186">
    <property type="entry name" value="GNAT"/>
    <property type="match status" value="1"/>
</dbReference>
<dbReference type="InterPro" id="IPR016181">
    <property type="entry name" value="Acyl_CoA_acyltransferase"/>
</dbReference>
<dbReference type="Pfam" id="PF00583">
    <property type="entry name" value="Acetyltransf_1"/>
    <property type="match status" value="1"/>
</dbReference>
<dbReference type="EMBL" id="CP121196">
    <property type="protein sequence ID" value="XBH19812.1"/>
    <property type="molecule type" value="Genomic_DNA"/>
</dbReference>
<evidence type="ECO:0000313" key="2">
    <source>
        <dbReference type="EMBL" id="XBH19812.1"/>
    </source>
</evidence>
<feature type="domain" description="N-acetyltransferase" evidence="1">
    <location>
        <begin position="3"/>
        <end position="181"/>
    </location>
</feature>
<organism evidence="2">
    <name type="scientific">Telmatobacter sp. DSM 110680</name>
    <dbReference type="NCBI Taxonomy" id="3036704"/>
    <lineage>
        <taxon>Bacteria</taxon>
        <taxon>Pseudomonadati</taxon>
        <taxon>Acidobacteriota</taxon>
        <taxon>Terriglobia</taxon>
        <taxon>Terriglobales</taxon>
        <taxon>Acidobacteriaceae</taxon>
        <taxon>Telmatobacter</taxon>
    </lineage>
</organism>
<dbReference type="SUPFAM" id="SSF55729">
    <property type="entry name" value="Acyl-CoA N-acyltransferases (Nat)"/>
    <property type="match status" value="1"/>
</dbReference>
<keyword evidence="2" id="KW-0012">Acyltransferase</keyword>
<dbReference type="EC" id="2.3.1.-" evidence="2"/>
<evidence type="ECO:0000259" key="1">
    <source>
        <dbReference type="PROSITE" id="PS51186"/>
    </source>
</evidence>
<dbReference type="GO" id="GO:0016747">
    <property type="term" value="F:acyltransferase activity, transferring groups other than amino-acyl groups"/>
    <property type="evidence" value="ECO:0007669"/>
    <property type="project" value="InterPro"/>
</dbReference>
<gene>
    <name evidence="2" type="ORF">P8935_10955</name>
</gene>
<dbReference type="Gene3D" id="3.40.630.30">
    <property type="match status" value="1"/>
</dbReference>
<dbReference type="AlphaFoldDB" id="A0AAU7DRA4"/>
<keyword evidence="2" id="KW-0808">Transferase</keyword>
<name>A0AAU7DRA4_9BACT</name>
<sequence>MKLSIRPLTPDLWPALEDLFGERGACNGCWCMYWRIGSAYLKQASEINRKKFRAIVNHGPPPGLIAFEDELAVGWCQLTPREALAWLDRSWVRVDDVQVWSISCFYIRKGYRRRGITGALIDASVKTARAAGAAALEAYPLDRTLSPSSTGTGFVSTFKRAGFKVVAHRTAPRPIMRFDLRKGKSV</sequence>
<protein>
    <submittedName>
        <fullName evidence="2">GNAT family N-acetyltransferase</fullName>
        <ecNumber evidence="2">2.3.1.-</ecNumber>
    </submittedName>
</protein>
<dbReference type="CDD" id="cd04301">
    <property type="entry name" value="NAT_SF"/>
    <property type="match status" value="1"/>
</dbReference>
<dbReference type="RefSeq" id="WP_348265033.1">
    <property type="nucleotide sequence ID" value="NZ_CP121196.1"/>
</dbReference>
<reference evidence="2" key="1">
    <citation type="submission" date="2023-03" db="EMBL/GenBank/DDBJ databases">
        <title>Edaphobacter sp.</title>
        <authorList>
            <person name="Huber K.J."/>
            <person name="Papendorf J."/>
            <person name="Pilke C."/>
            <person name="Bunk B."/>
            <person name="Sproeer C."/>
            <person name="Pester M."/>
        </authorList>
    </citation>
    <scope>NUCLEOTIDE SEQUENCE</scope>
    <source>
        <strain evidence="2">DSM 110680</strain>
    </source>
</reference>
<proteinExistence type="predicted"/>
<dbReference type="InterPro" id="IPR000182">
    <property type="entry name" value="GNAT_dom"/>
</dbReference>
<accession>A0AAU7DRA4</accession>